<dbReference type="SFLD" id="SFLDG00358">
    <property type="entry name" value="Main_(cytGST)"/>
    <property type="match status" value="1"/>
</dbReference>
<dbReference type="EC" id="5.2.1.2" evidence="4"/>
<protein>
    <submittedName>
        <fullName evidence="4">Maleylacetoacetate isomerase</fullName>
        <ecNumber evidence="4">5.2.1.2</ecNumber>
    </submittedName>
</protein>
<dbReference type="InterPro" id="IPR004045">
    <property type="entry name" value="Glutathione_S-Trfase_N"/>
</dbReference>
<dbReference type="PANTHER" id="PTHR42673">
    <property type="entry name" value="MALEYLACETOACETATE ISOMERASE"/>
    <property type="match status" value="1"/>
</dbReference>
<keyword evidence="4" id="KW-0413">Isomerase</keyword>
<dbReference type="PROSITE" id="PS50404">
    <property type="entry name" value="GST_NTER"/>
    <property type="match status" value="1"/>
</dbReference>
<keyword evidence="5" id="KW-1185">Reference proteome</keyword>
<dbReference type="Proteomes" id="UP000809349">
    <property type="component" value="Unassembled WGS sequence"/>
</dbReference>
<comment type="caution">
    <text evidence="4">The sequence shown here is derived from an EMBL/GenBank/DDBJ whole genome shotgun (WGS) entry which is preliminary data.</text>
</comment>
<dbReference type="SUPFAM" id="SSF52833">
    <property type="entry name" value="Thioredoxin-like"/>
    <property type="match status" value="1"/>
</dbReference>
<dbReference type="InterPro" id="IPR010987">
    <property type="entry name" value="Glutathione-S-Trfase_C-like"/>
</dbReference>
<dbReference type="CDD" id="cd03042">
    <property type="entry name" value="GST_N_Zeta"/>
    <property type="match status" value="1"/>
</dbReference>
<dbReference type="InterPro" id="IPR034333">
    <property type="entry name" value="GST_Zeta_N"/>
</dbReference>
<accession>A0ABS7SQW9</accession>
<dbReference type="Gene3D" id="3.40.30.10">
    <property type="entry name" value="Glutaredoxin"/>
    <property type="match status" value="1"/>
</dbReference>
<evidence type="ECO:0000256" key="1">
    <source>
        <dbReference type="ARBA" id="ARBA00010007"/>
    </source>
</evidence>
<dbReference type="InterPro" id="IPR040079">
    <property type="entry name" value="Glutathione_S-Trfase"/>
</dbReference>
<dbReference type="InterPro" id="IPR036282">
    <property type="entry name" value="Glutathione-S-Trfase_C_sf"/>
</dbReference>
<reference evidence="4 5" key="1">
    <citation type="submission" date="2021-08" db="EMBL/GenBank/DDBJ databases">
        <title>Massilia sp. R798.</title>
        <authorList>
            <person name="Baek J.H."/>
            <person name="Jung H.S."/>
            <person name="Kim K.R."/>
            <person name="Jeon C.O."/>
        </authorList>
    </citation>
    <scope>NUCLEOTIDE SEQUENCE [LARGE SCALE GENOMIC DNA]</scope>
    <source>
        <strain evidence="4 5">R798</strain>
    </source>
</reference>
<dbReference type="InterPro" id="IPR005955">
    <property type="entry name" value="GST_Zeta"/>
</dbReference>
<gene>
    <name evidence="4" type="primary">maiA</name>
    <name evidence="4" type="ORF">I4X03_013815</name>
</gene>
<proteinExistence type="inferred from homology"/>
<dbReference type="NCBIfam" id="TIGR01262">
    <property type="entry name" value="maiA"/>
    <property type="match status" value="1"/>
</dbReference>
<dbReference type="InterPro" id="IPR036249">
    <property type="entry name" value="Thioredoxin-like_sf"/>
</dbReference>
<name>A0ABS7SQW9_9BURK</name>
<dbReference type="Pfam" id="PF13410">
    <property type="entry name" value="GST_C_2"/>
    <property type="match status" value="1"/>
</dbReference>
<dbReference type="PROSITE" id="PS50405">
    <property type="entry name" value="GST_CTER"/>
    <property type="match status" value="1"/>
</dbReference>
<feature type="domain" description="GST N-terminal" evidence="2">
    <location>
        <begin position="1"/>
        <end position="83"/>
    </location>
</feature>
<evidence type="ECO:0000313" key="4">
    <source>
        <dbReference type="EMBL" id="MBZ2208339.1"/>
    </source>
</evidence>
<dbReference type="GO" id="GO:0016034">
    <property type="term" value="F:maleylacetoacetate isomerase activity"/>
    <property type="evidence" value="ECO:0007669"/>
    <property type="project" value="UniProtKB-EC"/>
</dbReference>
<comment type="similarity">
    <text evidence="1">Belongs to the GST superfamily. Zeta family.</text>
</comment>
<dbReference type="SFLD" id="SFLDS00019">
    <property type="entry name" value="Glutathione_Transferase_(cytos"/>
    <property type="match status" value="1"/>
</dbReference>
<feature type="domain" description="GST C-terminal" evidence="3">
    <location>
        <begin position="88"/>
        <end position="215"/>
    </location>
</feature>
<dbReference type="Gene3D" id="1.20.1050.10">
    <property type="match status" value="1"/>
</dbReference>
<dbReference type="RefSeq" id="WP_223468825.1">
    <property type="nucleotide sequence ID" value="NZ_JAFBIL020000005.1"/>
</dbReference>
<organism evidence="4 5">
    <name type="scientific">Massilia soli</name>
    <dbReference type="NCBI Taxonomy" id="2792854"/>
    <lineage>
        <taxon>Bacteria</taxon>
        <taxon>Pseudomonadati</taxon>
        <taxon>Pseudomonadota</taxon>
        <taxon>Betaproteobacteria</taxon>
        <taxon>Burkholderiales</taxon>
        <taxon>Oxalobacteraceae</taxon>
        <taxon>Telluria group</taxon>
        <taxon>Massilia</taxon>
    </lineage>
</organism>
<dbReference type="SUPFAM" id="SSF47616">
    <property type="entry name" value="GST C-terminal domain-like"/>
    <property type="match status" value="1"/>
</dbReference>
<evidence type="ECO:0000313" key="5">
    <source>
        <dbReference type="Proteomes" id="UP000809349"/>
    </source>
</evidence>
<dbReference type="CDD" id="cd03191">
    <property type="entry name" value="GST_C_Zeta"/>
    <property type="match status" value="1"/>
</dbReference>
<evidence type="ECO:0000259" key="3">
    <source>
        <dbReference type="PROSITE" id="PS50405"/>
    </source>
</evidence>
<dbReference type="EMBL" id="JAFBIL020000005">
    <property type="protein sequence ID" value="MBZ2208339.1"/>
    <property type="molecule type" value="Genomic_DNA"/>
</dbReference>
<dbReference type="InterPro" id="IPR034330">
    <property type="entry name" value="GST_Zeta_C"/>
</dbReference>
<dbReference type="PANTHER" id="PTHR42673:SF21">
    <property type="entry name" value="GLUTATHIONE S-TRANSFERASE YFCF"/>
    <property type="match status" value="1"/>
</dbReference>
<sequence length="215" mass="23524">MKLYTYFRSSAAYRVRIALNLKGLAYEAVPVHLLRKGGEQLQPAYRAINPAAMLPSLEDDGGATLTQSVAIIEYLDETHPATPLLPPDPLGRARVRSLALTVACDIHPLGNLRVLKYLVHELKASDDAKAAWSRHWIAEGFAALEAMLAGSPHTGRFCHGDTPTLADCCLVPQVFNALRFEVDLTRFPTISRIHAACSELDAFIAAHPSKQLDSE</sequence>
<evidence type="ECO:0000259" key="2">
    <source>
        <dbReference type="PROSITE" id="PS50404"/>
    </source>
</evidence>
<dbReference type="Pfam" id="PF13417">
    <property type="entry name" value="GST_N_3"/>
    <property type="match status" value="1"/>
</dbReference>